<dbReference type="NCBIfam" id="TIGR02037">
    <property type="entry name" value="degP_htrA_DO"/>
    <property type="match status" value="1"/>
</dbReference>
<feature type="binding site" evidence="7">
    <location>
        <begin position="206"/>
        <end position="208"/>
    </location>
    <ligand>
        <name>substrate</name>
    </ligand>
</feature>
<name>A0A380N0K3_9GAMM</name>
<protein>
    <submittedName>
        <fullName evidence="10">Probable periplasmic serine endoprotease DegP-like</fullName>
        <ecNumber evidence="10">3.4.21.107</ecNumber>
    </submittedName>
</protein>
<dbReference type="PRINTS" id="PR00834">
    <property type="entry name" value="PROTEASES2C"/>
</dbReference>
<evidence type="ECO:0000313" key="11">
    <source>
        <dbReference type="Proteomes" id="UP000254601"/>
    </source>
</evidence>
<dbReference type="GO" id="GO:0004252">
    <property type="term" value="F:serine-type endopeptidase activity"/>
    <property type="evidence" value="ECO:0007669"/>
    <property type="project" value="InterPro"/>
</dbReference>
<proteinExistence type="predicted"/>
<dbReference type="GO" id="GO:0006508">
    <property type="term" value="P:proteolysis"/>
    <property type="evidence" value="ECO:0007669"/>
    <property type="project" value="UniProtKB-KW"/>
</dbReference>
<dbReference type="InterPro" id="IPR011782">
    <property type="entry name" value="Pept_S1C_Do"/>
</dbReference>
<feature type="active site" description="Charge relay system" evidence="6">
    <location>
        <position position="208"/>
    </location>
</feature>
<feature type="chain" id="PRO_5038663841" evidence="8">
    <location>
        <begin position="23"/>
        <end position="463"/>
    </location>
</feature>
<keyword evidence="2 8" id="KW-0732">Signal</keyword>
<dbReference type="EC" id="3.4.21.107" evidence="10"/>
<feature type="signal peptide" evidence="8">
    <location>
        <begin position="1"/>
        <end position="22"/>
    </location>
</feature>
<dbReference type="CDD" id="cd10839">
    <property type="entry name" value="cpPDZ1_DegP-like"/>
    <property type="match status" value="1"/>
</dbReference>
<gene>
    <name evidence="10" type="primary">mucD</name>
    <name evidence="10" type="ORF">NCTC13337_02332</name>
</gene>
<dbReference type="SUPFAM" id="SSF50156">
    <property type="entry name" value="PDZ domain-like"/>
    <property type="match status" value="2"/>
</dbReference>
<dbReference type="OrthoDB" id="9758917at2"/>
<feature type="active site" description="Charge relay system" evidence="6">
    <location>
        <position position="135"/>
    </location>
</feature>
<dbReference type="SUPFAM" id="SSF50494">
    <property type="entry name" value="Trypsin-like serine proteases"/>
    <property type="match status" value="1"/>
</dbReference>
<evidence type="ECO:0000256" key="6">
    <source>
        <dbReference type="PIRSR" id="PIRSR611782-1"/>
    </source>
</evidence>
<evidence type="ECO:0000256" key="5">
    <source>
        <dbReference type="ARBA" id="ARBA00022825"/>
    </source>
</evidence>
<reference evidence="10 11" key="1">
    <citation type="submission" date="2018-06" db="EMBL/GenBank/DDBJ databases">
        <authorList>
            <consortium name="Pathogen Informatics"/>
            <person name="Doyle S."/>
        </authorList>
    </citation>
    <scope>NUCLEOTIDE SEQUENCE [LARGE SCALE GENOMIC DNA]</scope>
    <source>
        <strain evidence="10 11">NCTC13337</strain>
    </source>
</reference>
<keyword evidence="5" id="KW-0720">Serine protease</keyword>
<dbReference type="Pfam" id="PF13180">
    <property type="entry name" value="PDZ_2"/>
    <property type="match status" value="1"/>
</dbReference>
<feature type="domain" description="PDZ" evidence="9">
    <location>
        <begin position="360"/>
        <end position="424"/>
    </location>
</feature>
<accession>A0A380N0K3</accession>
<evidence type="ECO:0000256" key="7">
    <source>
        <dbReference type="PIRSR" id="PIRSR611782-2"/>
    </source>
</evidence>
<keyword evidence="4 10" id="KW-0378">Hydrolase</keyword>
<evidence type="ECO:0000256" key="1">
    <source>
        <dbReference type="ARBA" id="ARBA00022670"/>
    </source>
</evidence>
<dbReference type="AlphaFoldDB" id="A0A380N0K3"/>
<evidence type="ECO:0000259" key="9">
    <source>
        <dbReference type="PROSITE" id="PS50106"/>
    </source>
</evidence>
<feature type="binding site" evidence="7">
    <location>
        <position position="45"/>
    </location>
    <ligand>
        <name>substrate</name>
    </ligand>
</feature>
<evidence type="ECO:0000313" key="10">
    <source>
        <dbReference type="EMBL" id="SUO97277.1"/>
    </source>
</evidence>
<dbReference type="RefSeq" id="WP_084601650.1">
    <property type="nucleotide sequence ID" value="NZ_LWHB01000062.1"/>
</dbReference>
<sequence length="463" mass="49254">MHKSLVVLALGASILFHSNAFADAVPDFTVLFKKTSPAVVSVEVESVLKTPSGQYGIPPSVLEEFFGIPRGQFQEYGQGDKERIVQAGGSGFIIDSTGDILTNAHVVDGADTVRVQLNNRKEYMAKVIGVDKRTDIALLKIDGENFPVATLGNSDEVQVGDWVLAIGSPFGFTETATKGIVSALGRSLPNGAYTPFIQTDAAINPGNSGGPLFNSRGEVIGINSQIYSRSGAFNGVGFAIPINVAKNIAEQLKNGGQVIRGWLGVSIQGTNQQLAESFGLDKPEGALVSQVMKGSPAEKAGIRQGDVILSYNNKVITKSADLPPLVALTAIGEKAKVEILRDGKRQMLEVEIGNLDDSGYARLAEKSNQFRGMQLKALDEAARTALDFDGEGVLVSKVEPKSAAAKSGLRAGDIIIAVGNEVVKAPKAVQKRLEKANKKRPQPILIYRDGQTMFIPLLPDDSK</sequence>
<feature type="binding site" evidence="7">
    <location>
        <position position="135"/>
    </location>
    <ligand>
        <name>substrate</name>
    </ligand>
</feature>
<dbReference type="EMBL" id="UHIC01000001">
    <property type="protein sequence ID" value="SUO97277.1"/>
    <property type="molecule type" value="Genomic_DNA"/>
</dbReference>
<feature type="domain" description="PDZ" evidence="9">
    <location>
        <begin position="247"/>
        <end position="343"/>
    </location>
</feature>
<dbReference type="InterPro" id="IPR051201">
    <property type="entry name" value="Chloro_Bact_Ser_Proteases"/>
</dbReference>
<evidence type="ECO:0000256" key="3">
    <source>
        <dbReference type="ARBA" id="ARBA00022737"/>
    </source>
</evidence>
<dbReference type="InterPro" id="IPR001478">
    <property type="entry name" value="PDZ"/>
</dbReference>
<evidence type="ECO:0000256" key="4">
    <source>
        <dbReference type="ARBA" id="ARBA00022801"/>
    </source>
</evidence>
<dbReference type="InterPro" id="IPR036034">
    <property type="entry name" value="PDZ_sf"/>
</dbReference>
<keyword evidence="3" id="KW-0677">Repeat</keyword>
<dbReference type="InterPro" id="IPR001940">
    <property type="entry name" value="Peptidase_S1C"/>
</dbReference>
<dbReference type="PROSITE" id="PS50106">
    <property type="entry name" value="PDZ"/>
    <property type="match status" value="2"/>
</dbReference>
<dbReference type="Gene3D" id="2.40.10.120">
    <property type="match status" value="1"/>
</dbReference>
<keyword evidence="11" id="KW-1185">Reference proteome</keyword>
<dbReference type="SMART" id="SM00228">
    <property type="entry name" value="PDZ"/>
    <property type="match status" value="2"/>
</dbReference>
<dbReference type="PANTHER" id="PTHR43343:SF3">
    <property type="entry name" value="PROTEASE DO-LIKE 8, CHLOROPLASTIC"/>
    <property type="match status" value="1"/>
</dbReference>
<dbReference type="Gene3D" id="2.30.42.10">
    <property type="match status" value="2"/>
</dbReference>
<feature type="active site" description="Charge relay system" evidence="6">
    <location>
        <position position="105"/>
    </location>
</feature>
<dbReference type="PANTHER" id="PTHR43343">
    <property type="entry name" value="PEPTIDASE S12"/>
    <property type="match status" value="1"/>
</dbReference>
<evidence type="ECO:0000256" key="8">
    <source>
        <dbReference type="SAM" id="SignalP"/>
    </source>
</evidence>
<feature type="binding site" evidence="7">
    <location>
        <position position="105"/>
    </location>
    <ligand>
        <name>substrate</name>
    </ligand>
</feature>
<evidence type="ECO:0000256" key="2">
    <source>
        <dbReference type="ARBA" id="ARBA00022729"/>
    </source>
</evidence>
<keyword evidence="1 10" id="KW-0645">Protease</keyword>
<dbReference type="Proteomes" id="UP000254601">
    <property type="component" value="Unassembled WGS sequence"/>
</dbReference>
<dbReference type="Pfam" id="PF13365">
    <property type="entry name" value="Trypsin_2"/>
    <property type="match status" value="1"/>
</dbReference>
<dbReference type="Pfam" id="PF00595">
    <property type="entry name" value="PDZ"/>
    <property type="match status" value="1"/>
</dbReference>
<dbReference type="InterPro" id="IPR009003">
    <property type="entry name" value="Peptidase_S1_PA"/>
</dbReference>
<organism evidence="10 11">
    <name type="scientific">Suttonella ornithocola</name>
    <dbReference type="NCBI Taxonomy" id="279832"/>
    <lineage>
        <taxon>Bacteria</taxon>
        <taxon>Pseudomonadati</taxon>
        <taxon>Pseudomonadota</taxon>
        <taxon>Gammaproteobacteria</taxon>
        <taxon>Cardiobacteriales</taxon>
        <taxon>Cardiobacteriaceae</taxon>
        <taxon>Suttonella</taxon>
    </lineage>
</organism>